<proteinExistence type="predicted"/>
<sequence length="98" mass="10723">MSDPRTESSTKSQPPKSEESFMSCEIIPMELSQFFKLASQLGLMTTSYGGEMVIAADGHDVQLTWRCATPFGGKLDHAEALIPERYLAEAKQIVGVQA</sequence>
<name>A0AA50KM72_9GAMM</name>
<dbReference type="RefSeq" id="WP_306760725.1">
    <property type="nucleotide sequence ID" value="NZ_CP118224.1"/>
</dbReference>
<dbReference type="AlphaFoldDB" id="A0AA50KM72"/>
<feature type="region of interest" description="Disordered" evidence="1">
    <location>
        <begin position="1"/>
        <end position="20"/>
    </location>
</feature>
<evidence type="ECO:0000256" key="1">
    <source>
        <dbReference type="SAM" id="MobiDB-lite"/>
    </source>
</evidence>
<dbReference type="KEGG" id="ope:PU634_10420"/>
<evidence type="ECO:0000313" key="3">
    <source>
        <dbReference type="Proteomes" id="UP001223802"/>
    </source>
</evidence>
<gene>
    <name evidence="2" type="ORF">PU634_10420</name>
</gene>
<reference evidence="2 3" key="1">
    <citation type="submission" date="2023-02" db="EMBL/GenBank/DDBJ databases">
        <title>Complete genome sequence of a novel bacterium Oceanimonas sp. NTOU-MSR1 isolated from marine coast sediment.</title>
        <authorList>
            <person name="Yang H.-T."/>
            <person name="Chen Y.-L."/>
            <person name="Ho Y.-N."/>
        </authorList>
    </citation>
    <scope>NUCLEOTIDE SEQUENCE [LARGE SCALE GENOMIC DNA]</scope>
    <source>
        <strain evidence="2 3">NTOU-MSR1</strain>
    </source>
</reference>
<evidence type="ECO:0000313" key="2">
    <source>
        <dbReference type="EMBL" id="WMC09530.1"/>
    </source>
</evidence>
<organism evidence="2 3">
    <name type="scientific">Oceanimonas pelagia</name>
    <dbReference type="NCBI Taxonomy" id="3028314"/>
    <lineage>
        <taxon>Bacteria</taxon>
        <taxon>Pseudomonadati</taxon>
        <taxon>Pseudomonadota</taxon>
        <taxon>Gammaproteobacteria</taxon>
        <taxon>Aeromonadales</taxon>
        <taxon>Aeromonadaceae</taxon>
        <taxon>Oceanimonas</taxon>
    </lineage>
</organism>
<accession>A0AA50KM72</accession>
<dbReference type="Proteomes" id="UP001223802">
    <property type="component" value="Chromosome"/>
</dbReference>
<protein>
    <submittedName>
        <fullName evidence="2">Uncharacterized protein</fullName>
    </submittedName>
</protein>
<dbReference type="EMBL" id="CP118224">
    <property type="protein sequence ID" value="WMC09530.1"/>
    <property type="molecule type" value="Genomic_DNA"/>
</dbReference>
<keyword evidence="3" id="KW-1185">Reference proteome</keyword>